<evidence type="ECO:0000313" key="1">
    <source>
        <dbReference type="EMBL" id="JAH76219.1"/>
    </source>
</evidence>
<dbReference type="EMBL" id="GBXM01032358">
    <property type="protein sequence ID" value="JAH76219.1"/>
    <property type="molecule type" value="Transcribed_RNA"/>
</dbReference>
<reference evidence="1" key="1">
    <citation type="submission" date="2014-11" db="EMBL/GenBank/DDBJ databases">
        <authorList>
            <person name="Amaro Gonzalez C."/>
        </authorList>
    </citation>
    <scope>NUCLEOTIDE SEQUENCE</scope>
</reference>
<name>A0A0E9VDL2_ANGAN</name>
<protein>
    <submittedName>
        <fullName evidence="1">Uncharacterized protein</fullName>
    </submittedName>
</protein>
<sequence length="55" mass="6939">MSSITKITMHLNRIQKYHHVQIRQDFMKHRLRKFRDNTVYNKMGYLKIQFHLFFV</sequence>
<proteinExistence type="predicted"/>
<dbReference type="AlphaFoldDB" id="A0A0E9VDL2"/>
<organism evidence="1">
    <name type="scientific">Anguilla anguilla</name>
    <name type="common">European freshwater eel</name>
    <name type="synonym">Muraena anguilla</name>
    <dbReference type="NCBI Taxonomy" id="7936"/>
    <lineage>
        <taxon>Eukaryota</taxon>
        <taxon>Metazoa</taxon>
        <taxon>Chordata</taxon>
        <taxon>Craniata</taxon>
        <taxon>Vertebrata</taxon>
        <taxon>Euteleostomi</taxon>
        <taxon>Actinopterygii</taxon>
        <taxon>Neopterygii</taxon>
        <taxon>Teleostei</taxon>
        <taxon>Anguilliformes</taxon>
        <taxon>Anguillidae</taxon>
        <taxon>Anguilla</taxon>
    </lineage>
</organism>
<accession>A0A0E9VDL2</accession>
<reference evidence="1" key="2">
    <citation type="journal article" date="2015" name="Fish Shellfish Immunol.">
        <title>Early steps in the European eel (Anguilla anguilla)-Vibrio vulnificus interaction in the gills: Role of the RtxA13 toxin.</title>
        <authorList>
            <person name="Callol A."/>
            <person name="Pajuelo D."/>
            <person name="Ebbesson L."/>
            <person name="Teles M."/>
            <person name="MacKenzie S."/>
            <person name="Amaro C."/>
        </authorList>
    </citation>
    <scope>NUCLEOTIDE SEQUENCE</scope>
</reference>